<dbReference type="SUPFAM" id="SSF54928">
    <property type="entry name" value="RNA-binding domain, RBD"/>
    <property type="match status" value="1"/>
</dbReference>
<dbReference type="VEuPathDB" id="FungiDB:CDV56_102368"/>
<dbReference type="SMART" id="SM00360">
    <property type="entry name" value="RRM"/>
    <property type="match status" value="1"/>
</dbReference>
<dbReference type="InterPro" id="IPR035979">
    <property type="entry name" value="RBD_domain_sf"/>
</dbReference>
<dbReference type="GO" id="GO:0003723">
    <property type="term" value="F:RNA binding"/>
    <property type="evidence" value="ECO:0007669"/>
    <property type="project" value="UniProtKB-UniRule"/>
</dbReference>
<dbReference type="InterPro" id="IPR000504">
    <property type="entry name" value="RRM_dom"/>
</dbReference>
<dbReference type="STRING" id="41047.A0A397GHQ1"/>
<feature type="compositionally biased region" description="Basic residues" evidence="5">
    <location>
        <begin position="208"/>
        <end position="219"/>
    </location>
</feature>
<feature type="compositionally biased region" description="Basic and acidic residues" evidence="5">
    <location>
        <begin position="408"/>
        <end position="420"/>
    </location>
</feature>
<feature type="compositionally biased region" description="Acidic residues" evidence="5">
    <location>
        <begin position="159"/>
        <end position="169"/>
    </location>
</feature>
<feature type="region of interest" description="Disordered" evidence="5">
    <location>
        <begin position="388"/>
        <end position="480"/>
    </location>
</feature>
<evidence type="ECO:0000313" key="8">
    <source>
        <dbReference type="Proteomes" id="UP000215305"/>
    </source>
</evidence>
<keyword evidence="2 4" id="KW-0694">RNA-binding</keyword>
<name>A0A397GHQ1_ASPTH</name>
<organism evidence="7 8">
    <name type="scientific">Aspergillus thermomutatus</name>
    <name type="common">Neosartorya pseudofischeri</name>
    <dbReference type="NCBI Taxonomy" id="41047"/>
    <lineage>
        <taxon>Eukaryota</taxon>
        <taxon>Fungi</taxon>
        <taxon>Dikarya</taxon>
        <taxon>Ascomycota</taxon>
        <taxon>Pezizomycotina</taxon>
        <taxon>Eurotiomycetes</taxon>
        <taxon>Eurotiomycetidae</taxon>
        <taxon>Eurotiales</taxon>
        <taxon>Aspergillaceae</taxon>
        <taxon>Aspergillus</taxon>
        <taxon>Aspergillus subgen. Fumigati</taxon>
    </lineage>
</organism>
<feature type="compositionally biased region" description="Acidic residues" evidence="5">
    <location>
        <begin position="183"/>
        <end position="195"/>
    </location>
</feature>
<feature type="compositionally biased region" description="Basic and acidic residues" evidence="5">
    <location>
        <begin position="49"/>
        <end position="59"/>
    </location>
</feature>
<dbReference type="GeneID" id="38124342"/>
<evidence type="ECO:0000256" key="3">
    <source>
        <dbReference type="ARBA" id="ARBA00023242"/>
    </source>
</evidence>
<dbReference type="Proteomes" id="UP000215305">
    <property type="component" value="Unassembled WGS sequence"/>
</dbReference>
<feature type="region of interest" description="Disordered" evidence="5">
    <location>
        <begin position="1"/>
        <end position="228"/>
    </location>
</feature>
<evidence type="ECO:0000313" key="7">
    <source>
        <dbReference type="EMBL" id="RHZ48543.1"/>
    </source>
</evidence>
<gene>
    <name evidence="7" type="ORF">CDV56_102368</name>
</gene>
<feature type="compositionally biased region" description="Low complexity" evidence="5">
    <location>
        <begin position="118"/>
        <end position="132"/>
    </location>
</feature>
<dbReference type="Gene3D" id="3.30.70.330">
    <property type="match status" value="1"/>
</dbReference>
<feature type="compositionally biased region" description="Basic and acidic residues" evidence="5">
    <location>
        <begin position="27"/>
        <end position="40"/>
    </location>
</feature>
<feature type="compositionally biased region" description="Basic and acidic residues" evidence="5">
    <location>
        <begin position="463"/>
        <end position="473"/>
    </location>
</feature>
<comment type="subcellular location">
    <subcellularLocation>
        <location evidence="1">Nucleus</location>
        <location evidence="1">Nucleolus</location>
    </subcellularLocation>
</comment>
<accession>A0A397GHQ1</accession>
<dbReference type="CDD" id="cd12307">
    <property type="entry name" value="RRM_NIFK_like"/>
    <property type="match status" value="1"/>
</dbReference>
<dbReference type="AlphaFoldDB" id="A0A397GHQ1"/>
<dbReference type="EMBL" id="NKHU02000195">
    <property type="protein sequence ID" value="RHZ48543.1"/>
    <property type="molecule type" value="Genomic_DNA"/>
</dbReference>
<evidence type="ECO:0000256" key="4">
    <source>
        <dbReference type="PROSITE-ProRule" id="PRU00176"/>
    </source>
</evidence>
<dbReference type="InterPro" id="IPR012677">
    <property type="entry name" value="Nucleotide-bd_a/b_plait_sf"/>
</dbReference>
<keyword evidence="3" id="KW-0539">Nucleus</keyword>
<evidence type="ECO:0000259" key="6">
    <source>
        <dbReference type="PROSITE" id="PS50102"/>
    </source>
</evidence>
<dbReference type="RefSeq" id="XP_026612007.1">
    <property type="nucleotide sequence ID" value="XM_026755987.1"/>
</dbReference>
<protein>
    <recommendedName>
        <fullName evidence="6">RRM domain-containing protein</fullName>
    </recommendedName>
</protein>
<evidence type="ECO:0000256" key="5">
    <source>
        <dbReference type="SAM" id="MobiDB-lite"/>
    </source>
</evidence>
<sequence length="480" mass="53279">MAPDKKDKKRKAATTVAADSPAKKTKKVEAKPSEAPKEAPKSILKKNKKDAPATEEKSASKLKLNGEPARQVKPRKRAADFLSDDENEPEVAATEPKADIEEKKQPSKKKSKKEDGTPAPATKAKTRAAASKPKAKKPEPVVEKSDDEDNEEVPVVSEDSSEDEEDGVLDDQTAALIKGFESSGDEDESGDEGFDPDQPVPKIPDSKKAKRKILKKQKKHGEPEEPGTVYIGRIPHGFYEHQMRAYFSQFGDITRLRLSRNRITGRSKHYAFVEFASNTVAKIVAETMDNYLMYGHILKCKYVPSEQLHPEVWKGANRRFKRTPWNRIEKKRLEKGKTREQWSERIDREQKRRLAKAEKLKALGYEFELPQLKSVDEVPVQEQTKAIEAADATADEPVKAIEAPSAQESKEETTVDETPKKSKKEKKGSQSTPKQETPKQAGEKALAKKGVNGAAASPATKVGAKDKKAEKAKGKAKVKA</sequence>
<reference evidence="7" key="1">
    <citation type="submission" date="2018-08" db="EMBL/GenBank/DDBJ databases">
        <title>Draft genome sequence of azole-resistant Aspergillus thermomutatus (Neosartorya pseudofischeri) strain HMR AF 39, isolated from a human nasal aspirate.</title>
        <authorList>
            <person name="Parent-Michaud M."/>
            <person name="Dufresne P.J."/>
            <person name="Fournier E."/>
            <person name="Martineau C."/>
            <person name="Moreira S."/>
            <person name="Perkins V."/>
            <person name="De Repentigny L."/>
            <person name="Dufresne S.F."/>
        </authorList>
    </citation>
    <scope>NUCLEOTIDE SEQUENCE [LARGE SCALE GENOMIC DNA]</scope>
    <source>
        <strain evidence="7">HMR AF 39</strain>
    </source>
</reference>
<dbReference type="GO" id="GO:0005730">
    <property type="term" value="C:nucleolus"/>
    <property type="evidence" value="ECO:0007669"/>
    <property type="project" value="UniProtKB-SubCell"/>
</dbReference>
<dbReference type="PROSITE" id="PS50102">
    <property type="entry name" value="RRM"/>
    <property type="match status" value="1"/>
</dbReference>
<keyword evidence="8" id="KW-1185">Reference proteome</keyword>
<dbReference type="Pfam" id="PF00076">
    <property type="entry name" value="RRM_1"/>
    <property type="match status" value="1"/>
</dbReference>
<feature type="domain" description="RRM" evidence="6">
    <location>
        <begin position="227"/>
        <end position="305"/>
    </location>
</feature>
<proteinExistence type="predicted"/>
<comment type="caution">
    <text evidence="7">The sequence shown here is derived from an EMBL/GenBank/DDBJ whole genome shotgun (WGS) entry which is preliminary data.</text>
</comment>
<feature type="compositionally biased region" description="Basic and acidic residues" evidence="5">
    <location>
        <begin position="96"/>
        <end position="105"/>
    </location>
</feature>
<dbReference type="PANTHER" id="PTHR46754">
    <property type="entry name" value="MKI67 FHA DOMAIN-INTERACTING NUCLEOLAR PHOSPHOPROTEIN"/>
    <property type="match status" value="1"/>
</dbReference>
<evidence type="ECO:0000256" key="2">
    <source>
        <dbReference type="ARBA" id="ARBA00022884"/>
    </source>
</evidence>
<evidence type="ECO:0000256" key="1">
    <source>
        <dbReference type="ARBA" id="ARBA00004604"/>
    </source>
</evidence>
<dbReference type="OrthoDB" id="21467at2759"/>